<evidence type="ECO:0000313" key="8">
    <source>
        <dbReference type="Proteomes" id="UP000178114"/>
    </source>
</evidence>
<dbReference type="InterPro" id="IPR013525">
    <property type="entry name" value="ABC2_TM"/>
</dbReference>
<evidence type="ECO:0000256" key="1">
    <source>
        <dbReference type="ARBA" id="ARBA00004141"/>
    </source>
</evidence>
<dbReference type="PIRSF" id="PIRSF006648">
    <property type="entry name" value="DrrB"/>
    <property type="match status" value="1"/>
</dbReference>
<dbReference type="GO" id="GO:0140359">
    <property type="term" value="F:ABC-type transporter activity"/>
    <property type="evidence" value="ECO:0007669"/>
    <property type="project" value="InterPro"/>
</dbReference>
<dbReference type="Proteomes" id="UP000178114">
    <property type="component" value="Unassembled WGS sequence"/>
</dbReference>
<feature type="transmembrane region" description="Helical" evidence="5">
    <location>
        <begin position="20"/>
        <end position="43"/>
    </location>
</feature>
<dbReference type="AlphaFoldDB" id="A0A1F5X0I5"/>
<name>A0A1F5X0I5_9BACT</name>
<accession>A0A1F5X0I5</accession>
<comment type="caution">
    <text evidence="7">The sequence shown here is derived from an EMBL/GenBank/DDBJ whole genome shotgun (WGS) entry which is preliminary data.</text>
</comment>
<dbReference type="GO" id="GO:0043190">
    <property type="term" value="C:ATP-binding cassette (ABC) transporter complex"/>
    <property type="evidence" value="ECO:0007669"/>
    <property type="project" value="InterPro"/>
</dbReference>
<evidence type="ECO:0000256" key="2">
    <source>
        <dbReference type="ARBA" id="ARBA00022692"/>
    </source>
</evidence>
<keyword evidence="2 5" id="KW-0812">Transmembrane</keyword>
<feature type="transmembrane region" description="Helical" evidence="5">
    <location>
        <begin position="224"/>
        <end position="245"/>
    </location>
</feature>
<feature type="transmembrane region" description="Helical" evidence="5">
    <location>
        <begin position="55"/>
        <end position="82"/>
    </location>
</feature>
<evidence type="ECO:0000256" key="3">
    <source>
        <dbReference type="ARBA" id="ARBA00022989"/>
    </source>
</evidence>
<keyword evidence="3 5" id="KW-1133">Transmembrane helix</keyword>
<feature type="transmembrane region" description="Helical" evidence="5">
    <location>
        <begin position="197"/>
        <end position="218"/>
    </location>
</feature>
<dbReference type="PANTHER" id="PTHR43332:SF1">
    <property type="entry name" value="TRANSPORT PERMEASE PROTEIN"/>
    <property type="match status" value="1"/>
</dbReference>
<dbReference type="InterPro" id="IPR000412">
    <property type="entry name" value="ABC_2_transport"/>
</dbReference>
<dbReference type="PRINTS" id="PR00164">
    <property type="entry name" value="ABC2TRNSPORT"/>
</dbReference>
<evidence type="ECO:0000256" key="5">
    <source>
        <dbReference type="RuleBase" id="RU361157"/>
    </source>
</evidence>
<dbReference type="PROSITE" id="PS51012">
    <property type="entry name" value="ABC_TM2"/>
    <property type="match status" value="1"/>
</dbReference>
<dbReference type="Pfam" id="PF01061">
    <property type="entry name" value="ABC2_membrane"/>
    <property type="match status" value="1"/>
</dbReference>
<protein>
    <recommendedName>
        <fullName evidence="5">Transport permease protein</fullName>
    </recommendedName>
</protein>
<organism evidence="7 8">
    <name type="scientific">Candidatus Giovannonibacteria bacterium RIFCSPLOWO2_01_FULL_45_34</name>
    <dbReference type="NCBI Taxonomy" id="1798351"/>
    <lineage>
        <taxon>Bacteria</taxon>
        <taxon>Candidatus Giovannoniibacteriota</taxon>
    </lineage>
</organism>
<reference evidence="7 8" key="1">
    <citation type="journal article" date="2016" name="Nat. Commun.">
        <title>Thousands of microbial genomes shed light on interconnected biogeochemical processes in an aquifer system.</title>
        <authorList>
            <person name="Anantharaman K."/>
            <person name="Brown C.T."/>
            <person name="Hug L.A."/>
            <person name="Sharon I."/>
            <person name="Castelle C.J."/>
            <person name="Probst A.J."/>
            <person name="Thomas B.C."/>
            <person name="Singh A."/>
            <person name="Wilkins M.J."/>
            <person name="Karaoz U."/>
            <person name="Brodie E.L."/>
            <person name="Williams K.H."/>
            <person name="Hubbard S.S."/>
            <person name="Banfield J.F."/>
        </authorList>
    </citation>
    <scope>NUCLEOTIDE SEQUENCE [LARGE SCALE GENOMIC DNA]</scope>
</reference>
<feature type="transmembrane region" description="Helical" evidence="5">
    <location>
        <begin position="167"/>
        <end position="185"/>
    </location>
</feature>
<dbReference type="STRING" id="1798351.A2930_01235"/>
<proteinExistence type="inferred from homology"/>
<dbReference type="InterPro" id="IPR052522">
    <property type="entry name" value="ABC-2_transport_permease"/>
</dbReference>
<feature type="transmembrane region" description="Helical" evidence="5">
    <location>
        <begin position="136"/>
        <end position="161"/>
    </location>
</feature>
<sequence>MNFIGVLAFIEKETSKMRHLGAQILFAPWVSALLYILIFGQVVGQRIGEISGVTYIDFVVPGLLMMNIMQSAFGHASSVLYFNRFIGSINELITAPFSYFEIIIGFLVSSLIRVLVIGGGVYVIALLFTVTTVNHFFLFLFYVISSSIVFALAGLLVGLWAEHFEHLAIPTIFIIMPLTFLGGVFNSIYMLPEKLQIFAYFNPFFYFIDGMRYSMIGISESNRTAGILFILTLILVLGAWVWKLFKIGYKIRN</sequence>
<dbReference type="InterPro" id="IPR047817">
    <property type="entry name" value="ABC2_TM_bact-type"/>
</dbReference>
<gene>
    <name evidence="7" type="ORF">A2930_01235</name>
</gene>
<feature type="domain" description="ABC transmembrane type-2" evidence="6">
    <location>
        <begin position="19"/>
        <end position="248"/>
    </location>
</feature>
<dbReference type="PANTHER" id="PTHR43332">
    <property type="entry name" value="INNER MEMBRANE TRANSPORT PERMEASE YADH-RELATED"/>
    <property type="match status" value="1"/>
</dbReference>
<keyword evidence="5" id="KW-0813">Transport</keyword>
<dbReference type="EMBL" id="MFID01000011">
    <property type="protein sequence ID" value="OGF81402.1"/>
    <property type="molecule type" value="Genomic_DNA"/>
</dbReference>
<comment type="similarity">
    <text evidence="5">Belongs to the ABC-2 integral membrane protein family.</text>
</comment>
<feature type="transmembrane region" description="Helical" evidence="5">
    <location>
        <begin position="102"/>
        <end position="129"/>
    </location>
</feature>
<evidence type="ECO:0000259" key="6">
    <source>
        <dbReference type="PROSITE" id="PS51012"/>
    </source>
</evidence>
<keyword evidence="4 5" id="KW-0472">Membrane</keyword>
<evidence type="ECO:0000256" key="4">
    <source>
        <dbReference type="ARBA" id="ARBA00023136"/>
    </source>
</evidence>
<keyword evidence="5" id="KW-1003">Cell membrane</keyword>
<evidence type="ECO:0000313" key="7">
    <source>
        <dbReference type="EMBL" id="OGF81402.1"/>
    </source>
</evidence>
<comment type="subcellular location">
    <subcellularLocation>
        <location evidence="5">Cell membrane</location>
        <topology evidence="5">Multi-pass membrane protein</topology>
    </subcellularLocation>
    <subcellularLocation>
        <location evidence="1">Membrane</location>
        <topology evidence="1">Multi-pass membrane protein</topology>
    </subcellularLocation>
</comment>